<keyword evidence="5" id="KW-0378">Hydrolase</keyword>
<proteinExistence type="predicted"/>
<reference evidence="9" key="2">
    <citation type="submission" date="2021-08" db="EMBL/GenBank/DDBJ databases">
        <authorList>
            <person name="Tani A."/>
            <person name="Ola A."/>
            <person name="Ogura Y."/>
            <person name="Katsura K."/>
            <person name="Hayashi T."/>
        </authorList>
    </citation>
    <scope>NUCLEOTIDE SEQUENCE</scope>
    <source>
        <strain evidence="9">NBRC 15689</strain>
    </source>
</reference>
<evidence type="ECO:0000256" key="3">
    <source>
        <dbReference type="ARBA" id="ARBA00022722"/>
    </source>
</evidence>
<dbReference type="Gene3D" id="3.30.230.10">
    <property type="match status" value="1"/>
</dbReference>
<dbReference type="InterPro" id="IPR020568">
    <property type="entry name" value="Ribosomal_Su5_D2-typ_SF"/>
</dbReference>
<evidence type="ECO:0000256" key="6">
    <source>
        <dbReference type="ARBA" id="ARBA00022884"/>
    </source>
</evidence>
<name>A0ABQ4TB78_METOR</name>
<accession>A0ABQ4TB78</accession>
<dbReference type="PROSITE" id="PS00648">
    <property type="entry name" value="RIBONUCLEASE_P"/>
    <property type="match status" value="1"/>
</dbReference>
<keyword evidence="4" id="KW-0255">Endonuclease</keyword>
<dbReference type="Pfam" id="PF00825">
    <property type="entry name" value="Ribonuclease_P"/>
    <property type="match status" value="1"/>
</dbReference>
<protein>
    <recommendedName>
        <fullName evidence="7">Ribonuclease P protein component</fullName>
        <ecNumber evidence="7">3.1.26.5</ecNumber>
    </recommendedName>
</protein>
<dbReference type="RefSeq" id="WP_238312986.1">
    <property type="nucleotide sequence ID" value="NZ_BPQV01000012.1"/>
</dbReference>
<dbReference type="NCBIfam" id="TIGR00188">
    <property type="entry name" value="rnpA"/>
    <property type="match status" value="1"/>
</dbReference>
<dbReference type="Proteomes" id="UP001055156">
    <property type="component" value="Unassembled WGS sequence"/>
</dbReference>
<comment type="function">
    <text evidence="1">RNaseP catalyzes the removal of the 5'-leader sequence from pre-tRNA to produce the mature 5'-terminus. It can also cleave other RNA substrates such as 4.5S RNA. The protein component plays an auxiliary but essential role in vivo by binding to the 5'-leader sequence and broadening the substrate specificity of the ribozyme.</text>
</comment>
<keyword evidence="3" id="KW-0540">Nuclease</keyword>
<evidence type="ECO:0000256" key="2">
    <source>
        <dbReference type="ARBA" id="ARBA00022694"/>
    </source>
</evidence>
<organism evidence="9 10">
    <name type="scientific">Methylobacterium organophilum</name>
    <dbReference type="NCBI Taxonomy" id="410"/>
    <lineage>
        <taxon>Bacteria</taxon>
        <taxon>Pseudomonadati</taxon>
        <taxon>Pseudomonadota</taxon>
        <taxon>Alphaproteobacteria</taxon>
        <taxon>Hyphomicrobiales</taxon>
        <taxon>Methylobacteriaceae</taxon>
        <taxon>Methylobacterium</taxon>
    </lineage>
</organism>
<reference evidence="9" key="1">
    <citation type="journal article" date="2021" name="Front. Microbiol.">
        <title>Comprehensive Comparative Genomics and Phenotyping of Methylobacterium Species.</title>
        <authorList>
            <person name="Alessa O."/>
            <person name="Ogura Y."/>
            <person name="Fujitani Y."/>
            <person name="Takami H."/>
            <person name="Hayashi T."/>
            <person name="Sahin N."/>
            <person name="Tani A."/>
        </authorList>
    </citation>
    <scope>NUCLEOTIDE SEQUENCE</scope>
    <source>
        <strain evidence="9">NBRC 15689</strain>
    </source>
</reference>
<dbReference type="SUPFAM" id="SSF54211">
    <property type="entry name" value="Ribosomal protein S5 domain 2-like"/>
    <property type="match status" value="1"/>
</dbReference>
<dbReference type="InterPro" id="IPR014721">
    <property type="entry name" value="Ribsml_uS5_D2-typ_fold_subgr"/>
</dbReference>
<sequence length="175" mass="18910">MKVRRLKRRPDFLAAAAGRRFHTERMTAQGRVRAPEETRGGETAEGLHVGFTVTKRVGHATERNRIRRRLRGAVDRAALDAATLPADVVIVGRRPLLDAPFAAIVEDLRRAFGAVTKPKAAGRQDRPAAPHSAPDQPGSDAGRSRARAPRVRGASTRPSGRPARSQDLPHGSTDG</sequence>
<evidence type="ECO:0000256" key="1">
    <source>
        <dbReference type="ARBA" id="ARBA00002663"/>
    </source>
</evidence>
<gene>
    <name evidence="9" type="primary">rnpA</name>
    <name evidence="9" type="ORF">LKMONMHP_3811</name>
</gene>
<comment type="caution">
    <text evidence="9">The sequence shown here is derived from an EMBL/GenBank/DDBJ whole genome shotgun (WGS) entry which is preliminary data.</text>
</comment>
<dbReference type="InterPro" id="IPR000100">
    <property type="entry name" value="RNase_P"/>
</dbReference>
<evidence type="ECO:0000313" key="9">
    <source>
        <dbReference type="EMBL" id="GJE28936.1"/>
    </source>
</evidence>
<feature type="region of interest" description="Disordered" evidence="8">
    <location>
        <begin position="116"/>
        <end position="175"/>
    </location>
</feature>
<keyword evidence="10" id="KW-1185">Reference proteome</keyword>
<dbReference type="PANTHER" id="PTHR33992">
    <property type="entry name" value="RIBONUCLEASE P PROTEIN COMPONENT"/>
    <property type="match status" value="1"/>
</dbReference>
<keyword evidence="6" id="KW-0694">RNA-binding</keyword>
<dbReference type="InterPro" id="IPR020539">
    <property type="entry name" value="RNase_P_CS"/>
</dbReference>
<dbReference type="EC" id="3.1.26.5" evidence="7"/>
<dbReference type="PANTHER" id="PTHR33992:SF1">
    <property type="entry name" value="RIBONUCLEASE P PROTEIN COMPONENT"/>
    <property type="match status" value="1"/>
</dbReference>
<evidence type="ECO:0000256" key="5">
    <source>
        <dbReference type="ARBA" id="ARBA00022801"/>
    </source>
</evidence>
<evidence type="ECO:0000256" key="8">
    <source>
        <dbReference type="SAM" id="MobiDB-lite"/>
    </source>
</evidence>
<evidence type="ECO:0000256" key="7">
    <source>
        <dbReference type="NCBIfam" id="TIGR00188"/>
    </source>
</evidence>
<keyword evidence="2" id="KW-0819">tRNA processing</keyword>
<evidence type="ECO:0000256" key="4">
    <source>
        <dbReference type="ARBA" id="ARBA00022759"/>
    </source>
</evidence>
<dbReference type="EMBL" id="BPQV01000012">
    <property type="protein sequence ID" value="GJE28936.1"/>
    <property type="molecule type" value="Genomic_DNA"/>
</dbReference>
<evidence type="ECO:0000313" key="10">
    <source>
        <dbReference type="Proteomes" id="UP001055156"/>
    </source>
</evidence>